<dbReference type="InterPro" id="IPR007346">
    <property type="entry name" value="Endonuclease-I"/>
</dbReference>
<keyword evidence="1" id="KW-0540">Nuclease</keyword>
<dbReference type="SUPFAM" id="SSF54060">
    <property type="entry name" value="His-Me finger endonucleases"/>
    <property type="match status" value="1"/>
</dbReference>
<evidence type="ECO:0000256" key="1">
    <source>
        <dbReference type="ARBA" id="ARBA00022722"/>
    </source>
</evidence>
<dbReference type="Proteomes" id="UP000264062">
    <property type="component" value="Unassembled WGS sequence"/>
</dbReference>
<evidence type="ECO:0000256" key="2">
    <source>
        <dbReference type="ARBA" id="ARBA00022801"/>
    </source>
</evidence>
<dbReference type="GO" id="GO:0004518">
    <property type="term" value="F:nuclease activity"/>
    <property type="evidence" value="ECO:0007669"/>
    <property type="project" value="UniProtKB-KW"/>
</dbReference>
<proteinExistence type="predicted"/>
<evidence type="ECO:0000313" key="4">
    <source>
        <dbReference type="Proteomes" id="UP000264062"/>
    </source>
</evidence>
<dbReference type="GO" id="GO:0016787">
    <property type="term" value="F:hydrolase activity"/>
    <property type="evidence" value="ECO:0007669"/>
    <property type="project" value="UniProtKB-KW"/>
</dbReference>
<organism evidence="3 4">
    <name type="scientific">candidate division WOR-3 bacterium</name>
    <dbReference type="NCBI Taxonomy" id="2052148"/>
    <lineage>
        <taxon>Bacteria</taxon>
        <taxon>Bacteria division WOR-3</taxon>
    </lineage>
</organism>
<protein>
    <recommendedName>
        <fullName evidence="5">T9SS type A sorting domain-containing protein</fullName>
    </recommendedName>
</protein>
<sequence>MKKIVFLASVLSFIFANSVVLFPGITGSALADSVVKYYKSSSNLGYDAGRDTLYGVIDKISGYLTCVYSGYSIYMVAGQDPSTYANANDINCEHTWPQSLGAEGLAKSDLHHLYPTEVDVNSARANLPFGEIADGSTNKWYYNNSYITSIPSVNKDLYSELLTNVRFEPREDHKGNASRSMFYFYTMYKSQYIALDSDTSFWKSQTDTLLVWHYRDIVDSRELTRTNKIATYQQNKPNPFIIDTTLARRIYFPTMNLQEEYSLKGAFKEKEPYAKYDLKNKMLYIFLNSNSFPVRVRVVDISGRVISDQMTYENTFSFKGFSSSIYFVSIILKNKVIYSSKIISL</sequence>
<reference evidence="3 4" key="1">
    <citation type="journal article" date="2018" name="Nat. Biotechnol.">
        <title>A standardized bacterial taxonomy based on genome phylogeny substantially revises the tree of life.</title>
        <authorList>
            <person name="Parks D.H."/>
            <person name="Chuvochina M."/>
            <person name="Waite D.W."/>
            <person name="Rinke C."/>
            <person name="Skarshewski A."/>
            <person name="Chaumeil P.A."/>
            <person name="Hugenholtz P."/>
        </authorList>
    </citation>
    <scope>NUCLEOTIDE SEQUENCE [LARGE SCALE GENOMIC DNA]</scope>
    <source>
        <strain evidence="3">UBA9956</strain>
    </source>
</reference>
<evidence type="ECO:0008006" key="5">
    <source>
        <dbReference type="Google" id="ProtNLM"/>
    </source>
</evidence>
<dbReference type="InterPro" id="IPR044925">
    <property type="entry name" value="His-Me_finger_sf"/>
</dbReference>
<comment type="caution">
    <text evidence="3">The sequence shown here is derived from an EMBL/GenBank/DDBJ whole genome shotgun (WGS) entry which is preliminary data.</text>
</comment>
<evidence type="ECO:0000313" key="3">
    <source>
        <dbReference type="EMBL" id="HAV93193.1"/>
    </source>
</evidence>
<dbReference type="PANTHER" id="PTHR33607:SF2">
    <property type="entry name" value="ENDONUCLEASE-1"/>
    <property type="match status" value="1"/>
</dbReference>
<keyword evidence="2" id="KW-0378">Hydrolase</keyword>
<dbReference type="Pfam" id="PF04231">
    <property type="entry name" value="Endonuclease_1"/>
    <property type="match status" value="1"/>
</dbReference>
<dbReference type="PANTHER" id="PTHR33607">
    <property type="entry name" value="ENDONUCLEASE-1"/>
    <property type="match status" value="1"/>
</dbReference>
<dbReference type="EMBL" id="DMZY01000253">
    <property type="protein sequence ID" value="HAV93193.1"/>
    <property type="molecule type" value="Genomic_DNA"/>
</dbReference>
<accession>A0A350HCC7</accession>
<dbReference type="AlphaFoldDB" id="A0A350HCC7"/>
<gene>
    <name evidence="3" type="ORF">DCW38_08470</name>
</gene>
<name>A0A350HCC7_UNCW3</name>